<feature type="region of interest" description="Disordered" evidence="3">
    <location>
        <begin position="195"/>
        <end position="217"/>
    </location>
</feature>
<dbReference type="SMART" id="SM00382">
    <property type="entry name" value="AAA"/>
    <property type="match status" value="2"/>
</dbReference>
<dbReference type="CDD" id="cd03221">
    <property type="entry name" value="ABCF_EF-3"/>
    <property type="match status" value="2"/>
</dbReference>
<feature type="domain" description="ABC transporter" evidence="4">
    <location>
        <begin position="271"/>
        <end position="480"/>
    </location>
</feature>
<dbReference type="InterPro" id="IPR032781">
    <property type="entry name" value="ABC_tran_Xtn"/>
</dbReference>
<dbReference type="PANTHER" id="PTHR42855">
    <property type="entry name" value="ABC TRANSPORTER ATP-BINDING SUBUNIT"/>
    <property type="match status" value="1"/>
</dbReference>
<sequence length="526" mass="59567">MKQIETTHITYELTPDLMLNLNPLSVNKGDKIGLIGTNGSGKTTLLHILAKELSVEDTLIQHHTSVTLVKQFKEGFDDKSGGEKTQRYLQQAFTEESVWLLDEPTTNLDDTHVEWVEKNVLEHHEGVVVVSHDRTFLTSVCNKIWFLKDGELSVFKGNYSTFLAQYQADEKTRQQEYEQYKREKSELEQAIRMKKQQANGAMSVPKKKKQAGERVGGSKPYYAKKQKKLDKSAKALETRLAQLTHVEAPKKVAKLTMSTSLSHLSGDHIILRGNNVTKKIGKKTLFSGSDFYIKNKEKVAIIGKNGVGKTTLLQMILNGEDTIQLSPAIKVGYFSQKVDLLEENSTILENVLSTSRESNQMIARTILARMQFFEEDIQKLVKVLSGGERVKVTLTKLILSDINTLLLDEPTNYLDIEALNALEELLLAFDGTVIFVSHDRSFVESIATKLLIIENEQIKMFDGNYIEYQEQQSIKVKAKSKDDLLVLETKISEVLGKMSIEPSQELEKVFQSLLQLKQEYKKPHKS</sequence>
<dbReference type="InterPro" id="IPR003593">
    <property type="entry name" value="AAA+_ATPase"/>
</dbReference>
<keyword evidence="6" id="KW-1185">Reference proteome</keyword>
<evidence type="ECO:0000256" key="2">
    <source>
        <dbReference type="ARBA" id="ARBA00022840"/>
    </source>
</evidence>
<evidence type="ECO:0000256" key="3">
    <source>
        <dbReference type="SAM" id="MobiDB-lite"/>
    </source>
</evidence>
<dbReference type="SUPFAM" id="SSF52540">
    <property type="entry name" value="P-loop containing nucleoside triphosphate hydrolases"/>
    <property type="match status" value="2"/>
</dbReference>
<proteinExistence type="predicted"/>
<dbReference type="InterPro" id="IPR003439">
    <property type="entry name" value="ABC_transporter-like_ATP-bd"/>
</dbReference>
<keyword evidence="2" id="KW-0067">ATP-binding</keyword>
<evidence type="ECO:0000259" key="4">
    <source>
        <dbReference type="PROSITE" id="PS50893"/>
    </source>
</evidence>
<dbReference type="InterPro" id="IPR051309">
    <property type="entry name" value="ABCF_ATPase"/>
</dbReference>
<dbReference type="RefSeq" id="WP_125955545.1">
    <property type="nucleotide sequence ID" value="NZ_JAQEJV010000001.1"/>
</dbReference>
<evidence type="ECO:0000256" key="1">
    <source>
        <dbReference type="ARBA" id="ARBA00022741"/>
    </source>
</evidence>
<comment type="caution">
    <text evidence="5">The sequence shown here is derived from an EMBL/GenBank/DDBJ whole genome shotgun (WGS) entry which is preliminary data.</text>
</comment>
<dbReference type="AlphaFoldDB" id="A0A429ZR48"/>
<organism evidence="5 6">
    <name type="scientific">Vagococcus bubulae</name>
    <dbReference type="NCBI Taxonomy" id="1977868"/>
    <lineage>
        <taxon>Bacteria</taxon>
        <taxon>Bacillati</taxon>
        <taxon>Bacillota</taxon>
        <taxon>Bacilli</taxon>
        <taxon>Lactobacillales</taxon>
        <taxon>Enterococcaceae</taxon>
        <taxon>Vagococcus</taxon>
    </lineage>
</organism>
<dbReference type="PROSITE" id="PS50893">
    <property type="entry name" value="ABC_TRANSPORTER_2"/>
    <property type="match status" value="1"/>
</dbReference>
<dbReference type="NCBIfam" id="NF000355">
    <property type="entry name" value="ribo_prot_ABC_F"/>
    <property type="match status" value="1"/>
</dbReference>
<evidence type="ECO:0000313" key="5">
    <source>
        <dbReference type="EMBL" id="RST96182.1"/>
    </source>
</evidence>
<accession>A0A429ZR48</accession>
<dbReference type="Pfam" id="PF00005">
    <property type="entry name" value="ABC_tran"/>
    <property type="match status" value="2"/>
</dbReference>
<dbReference type="EMBL" id="NGJT01000001">
    <property type="protein sequence ID" value="RST96182.1"/>
    <property type="molecule type" value="Genomic_DNA"/>
</dbReference>
<dbReference type="Gene3D" id="3.40.50.300">
    <property type="entry name" value="P-loop containing nucleotide triphosphate hydrolases"/>
    <property type="match status" value="3"/>
</dbReference>
<dbReference type="OrthoDB" id="9760950at2"/>
<dbReference type="Pfam" id="PF12848">
    <property type="entry name" value="ABC_tran_Xtn"/>
    <property type="match status" value="1"/>
</dbReference>
<protein>
    <recommendedName>
        <fullName evidence="4">ABC transporter domain-containing protein</fullName>
    </recommendedName>
</protein>
<reference evidence="5 6" key="1">
    <citation type="submission" date="2017-05" db="EMBL/GenBank/DDBJ databases">
        <title>Vagococcus spp. assemblies.</title>
        <authorList>
            <person name="Gulvik C.A."/>
        </authorList>
    </citation>
    <scope>NUCLEOTIDE SEQUENCE [LARGE SCALE GENOMIC DNA]</scope>
    <source>
        <strain evidence="5 6">SS1994</strain>
    </source>
</reference>
<name>A0A429ZR48_9ENTE</name>
<keyword evidence="1" id="KW-0547">Nucleotide-binding</keyword>
<dbReference type="PANTHER" id="PTHR42855:SF2">
    <property type="entry name" value="DRUG RESISTANCE ABC TRANSPORTER,ATP-BINDING PROTEIN"/>
    <property type="match status" value="1"/>
</dbReference>
<evidence type="ECO:0000313" key="6">
    <source>
        <dbReference type="Proteomes" id="UP000288490"/>
    </source>
</evidence>
<dbReference type="InterPro" id="IPR027417">
    <property type="entry name" value="P-loop_NTPase"/>
</dbReference>
<dbReference type="Proteomes" id="UP000288490">
    <property type="component" value="Unassembled WGS sequence"/>
</dbReference>
<gene>
    <name evidence="5" type="ORF">CBF36_00170</name>
</gene>
<dbReference type="GO" id="GO:0016887">
    <property type="term" value="F:ATP hydrolysis activity"/>
    <property type="evidence" value="ECO:0007669"/>
    <property type="project" value="InterPro"/>
</dbReference>
<dbReference type="GO" id="GO:0005524">
    <property type="term" value="F:ATP binding"/>
    <property type="evidence" value="ECO:0007669"/>
    <property type="project" value="UniProtKB-KW"/>
</dbReference>